<feature type="modified residue" description="4-aspartylphosphate" evidence="6">
    <location>
        <position position="308"/>
    </location>
</feature>
<dbReference type="InterPro" id="IPR001789">
    <property type="entry name" value="Sig_transdc_resp-reg_receiver"/>
</dbReference>
<dbReference type="CDD" id="cd00156">
    <property type="entry name" value="REC"/>
    <property type="match status" value="2"/>
</dbReference>
<keyword evidence="12" id="KW-1185">Reference proteome</keyword>
<feature type="domain" description="Response regulatory" evidence="8">
    <location>
        <begin position="259"/>
        <end position="375"/>
    </location>
</feature>
<comment type="cofactor">
    <cofactor evidence="1">
        <name>Mg(2+)</name>
        <dbReference type="ChEBI" id="CHEBI:18420"/>
    </cofactor>
</comment>
<dbReference type="RefSeq" id="WP_126804192.1">
    <property type="nucleotide sequence ID" value="NZ_PIPL01000002.1"/>
</dbReference>
<dbReference type="Pfam" id="PF00072">
    <property type="entry name" value="Response_reg"/>
    <property type="match status" value="2"/>
</dbReference>
<dbReference type="GO" id="GO:1902201">
    <property type="term" value="P:negative regulation of bacterial-type flagellum-dependent cell motility"/>
    <property type="evidence" value="ECO:0007669"/>
    <property type="project" value="TreeGrafter"/>
</dbReference>
<keyword evidence="3" id="KW-0902">Two-component regulatory system</keyword>
<evidence type="ECO:0000256" key="7">
    <source>
        <dbReference type="SAM" id="MobiDB-lite"/>
    </source>
</evidence>
<feature type="domain" description="Response regulatory" evidence="8">
    <location>
        <begin position="135"/>
        <end position="250"/>
    </location>
</feature>
<evidence type="ECO:0000256" key="1">
    <source>
        <dbReference type="ARBA" id="ARBA00001946"/>
    </source>
</evidence>
<dbReference type="SMART" id="SM00448">
    <property type="entry name" value="REC"/>
    <property type="match status" value="2"/>
</dbReference>
<dbReference type="Pfam" id="PF00990">
    <property type="entry name" value="GGDEF"/>
    <property type="match status" value="1"/>
</dbReference>
<evidence type="ECO:0000259" key="9">
    <source>
        <dbReference type="PROSITE" id="PS50887"/>
    </source>
</evidence>
<dbReference type="SUPFAM" id="SSF52172">
    <property type="entry name" value="CheY-like"/>
    <property type="match status" value="2"/>
</dbReference>
<organism evidence="11 12">
    <name type="scientific">Aliidiomarina minuta</name>
    <dbReference type="NCBI Taxonomy" id="880057"/>
    <lineage>
        <taxon>Bacteria</taxon>
        <taxon>Pseudomonadati</taxon>
        <taxon>Pseudomonadota</taxon>
        <taxon>Gammaproteobacteria</taxon>
        <taxon>Alteromonadales</taxon>
        <taxon>Idiomarinaceae</taxon>
        <taxon>Aliidiomarina</taxon>
    </lineage>
</organism>
<dbReference type="Gene3D" id="1.20.120.160">
    <property type="entry name" value="HPT domain"/>
    <property type="match status" value="1"/>
</dbReference>
<evidence type="ECO:0000256" key="5">
    <source>
        <dbReference type="PROSITE-ProRule" id="PRU00110"/>
    </source>
</evidence>
<dbReference type="Gene3D" id="3.40.50.2300">
    <property type="match status" value="2"/>
</dbReference>
<dbReference type="NCBIfam" id="TIGR00254">
    <property type="entry name" value="GGDEF"/>
    <property type="match status" value="1"/>
</dbReference>
<evidence type="ECO:0000259" key="10">
    <source>
        <dbReference type="PROSITE" id="PS50894"/>
    </source>
</evidence>
<dbReference type="GO" id="GO:0005886">
    <property type="term" value="C:plasma membrane"/>
    <property type="evidence" value="ECO:0007669"/>
    <property type="project" value="TreeGrafter"/>
</dbReference>
<proteinExistence type="predicted"/>
<dbReference type="PROSITE" id="PS50110">
    <property type="entry name" value="RESPONSE_REGULATORY"/>
    <property type="match status" value="2"/>
</dbReference>
<evidence type="ECO:0000259" key="8">
    <source>
        <dbReference type="PROSITE" id="PS50110"/>
    </source>
</evidence>
<feature type="compositionally biased region" description="Basic and acidic residues" evidence="7">
    <location>
        <begin position="118"/>
        <end position="128"/>
    </location>
</feature>
<dbReference type="SUPFAM" id="SSF55073">
    <property type="entry name" value="Nucleotide cyclase"/>
    <property type="match status" value="1"/>
</dbReference>
<gene>
    <name evidence="11" type="ORF">CWE09_11590</name>
</gene>
<feature type="region of interest" description="Disordered" evidence="7">
    <location>
        <begin position="102"/>
        <end position="128"/>
    </location>
</feature>
<reference evidence="11 12" key="1">
    <citation type="journal article" date="2011" name="Front. Microbiol.">
        <title>Genomic signatures of strain selection and enhancement in Bacillus atrophaeus var. globigii, a historical biowarfare simulant.</title>
        <authorList>
            <person name="Gibbons H.S."/>
            <person name="Broomall S.M."/>
            <person name="McNew L.A."/>
            <person name="Daligault H."/>
            <person name="Chapman C."/>
            <person name="Bruce D."/>
            <person name="Karavis M."/>
            <person name="Krepps M."/>
            <person name="McGregor P.A."/>
            <person name="Hong C."/>
            <person name="Park K.H."/>
            <person name="Akmal A."/>
            <person name="Feldman A."/>
            <person name="Lin J.S."/>
            <person name="Chang W.E."/>
            <person name="Higgs B.W."/>
            <person name="Demirev P."/>
            <person name="Lindquist J."/>
            <person name="Liem A."/>
            <person name="Fochler E."/>
            <person name="Read T.D."/>
            <person name="Tapia R."/>
            <person name="Johnson S."/>
            <person name="Bishop-Lilly K.A."/>
            <person name="Detter C."/>
            <person name="Han C."/>
            <person name="Sozhamannan S."/>
            <person name="Rosenzweig C.N."/>
            <person name="Skowronski E.W."/>
        </authorList>
    </citation>
    <scope>NUCLEOTIDE SEQUENCE [LARGE SCALE GENOMIC DNA]</scope>
    <source>
        <strain evidence="11 12">MLST1</strain>
    </source>
</reference>
<dbReference type="Gene3D" id="3.30.70.270">
    <property type="match status" value="1"/>
</dbReference>
<dbReference type="SUPFAM" id="SSF47226">
    <property type="entry name" value="Histidine-containing phosphotransfer domain, HPT domain"/>
    <property type="match status" value="1"/>
</dbReference>
<evidence type="ECO:0000256" key="2">
    <source>
        <dbReference type="ARBA" id="ARBA00012528"/>
    </source>
</evidence>
<dbReference type="GO" id="GO:0000160">
    <property type="term" value="P:phosphorelay signal transduction system"/>
    <property type="evidence" value="ECO:0007669"/>
    <property type="project" value="UniProtKB-KW"/>
</dbReference>
<feature type="domain" description="GGDEF" evidence="9">
    <location>
        <begin position="415"/>
        <end position="550"/>
    </location>
</feature>
<dbReference type="Pfam" id="PF01627">
    <property type="entry name" value="Hpt"/>
    <property type="match status" value="1"/>
</dbReference>
<dbReference type="PROSITE" id="PS50887">
    <property type="entry name" value="GGDEF"/>
    <property type="match status" value="1"/>
</dbReference>
<dbReference type="InterPro" id="IPR029787">
    <property type="entry name" value="Nucleotide_cyclase"/>
</dbReference>
<dbReference type="InterPro" id="IPR008207">
    <property type="entry name" value="Sig_transdc_His_kin_Hpt_dom"/>
</dbReference>
<dbReference type="InterPro" id="IPR043128">
    <property type="entry name" value="Rev_trsase/Diguanyl_cyclase"/>
</dbReference>
<feature type="modified residue" description="4-aspartylphosphate" evidence="6">
    <location>
        <position position="184"/>
    </location>
</feature>
<dbReference type="OrthoDB" id="8572793at2"/>
<dbReference type="InterPro" id="IPR000160">
    <property type="entry name" value="GGDEF_dom"/>
</dbReference>
<dbReference type="EC" id="2.7.7.65" evidence="2"/>
<evidence type="ECO:0000256" key="6">
    <source>
        <dbReference type="PROSITE-ProRule" id="PRU00169"/>
    </source>
</evidence>
<sequence length="550" mass="60645">MTESTKNKLAAMQRSYIEQLKVSLPVELAKAESAADVAQLASLNRYLHKLAGSGGSFGLPQITTLSRAAEHTLNEIGEDPAKMTPERMLRLQELLSELTKHVESIEPESDTSPSPIKPKSEKQLHAESGSEKAPCLWLFDDDKSLLNKLSEKMVSFGFDVRTFSLFSELETALSSGEPDFLIADVNLGEGLDFYQYMERSSIELSSAGLIMLSSFDNFSARIKSVRAGAITYLQKPVDTTRLANLIREYHLGSDFNPERVLLIDDDTELAELYKAHLESAGMKVVNLTDPTQVIASIQEHKPELVLIDLYMPEYSGMEVASLIRQFDAYASMPIVYLSSEADNVRQTAALEKGADDFLTKPISAASLIAAVRLRIKRARQLQALISKDSLTGLLKHSSIKDALSNELSRAYRSKETLCSCMLDIDHFKRVNDSYGHAVGDTVIASLATLLTQRLRQSDHVGRYGGEEFMLVMPACHHDAAHSILDDIRQRFAAIQFIAGSEVFSCSLSAGYVVVVPDDEQSPSAQAITERADAALYESKNNGRNRVTQAP</sequence>
<dbReference type="CDD" id="cd01949">
    <property type="entry name" value="GGDEF"/>
    <property type="match status" value="1"/>
</dbReference>
<dbReference type="GO" id="GO:0043709">
    <property type="term" value="P:cell adhesion involved in single-species biofilm formation"/>
    <property type="evidence" value="ECO:0007669"/>
    <property type="project" value="TreeGrafter"/>
</dbReference>
<dbReference type="InterPro" id="IPR036641">
    <property type="entry name" value="HPT_dom_sf"/>
</dbReference>
<evidence type="ECO:0000256" key="3">
    <source>
        <dbReference type="ARBA" id="ARBA00023012"/>
    </source>
</evidence>
<feature type="domain" description="HPt" evidence="10">
    <location>
        <begin position="9"/>
        <end position="105"/>
    </location>
</feature>
<evidence type="ECO:0000313" key="11">
    <source>
        <dbReference type="EMBL" id="RUO24490.1"/>
    </source>
</evidence>
<protein>
    <recommendedName>
        <fullName evidence="2">diguanylate cyclase</fullName>
        <ecNumber evidence="2">2.7.7.65</ecNumber>
    </recommendedName>
</protein>
<dbReference type="InterPro" id="IPR050469">
    <property type="entry name" value="Diguanylate_Cyclase"/>
</dbReference>
<keyword evidence="6" id="KW-0597">Phosphoprotein</keyword>
<dbReference type="PANTHER" id="PTHR45138">
    <property type="entry name" value="REGULATORY COMPONENTS OF SENSORY TRANSDUCTION SYSTEM"/>
    <property type="match status" value="1"/>
</dbReference>
<evidence type="ECO:0000313" key="12">
    <source>
        <dbReference type="Proteomes" id="UP000288293"/>
    </source>
</evidence>
<dbReference type="PROSITE" id="PS50894">
    <property type="entry name" value="HPT"/>
    <property type="match status" value="1"/>
</dbReference>
<comment type="catalytic activity">
    <reaction evidence="4">
        <text>2 GTP = 3',3'-c-di-GMP + 2 diphosphate</text>
        <dbReference type="Rhea" id="RHEA:24898"/>
        <dbReference type="ChEBI" id="CHEBI:33019"/>
        <dbReference type="ChEBI" id="CHEBI:37565"/>
        <dbReference type="ChEBI" id="CHEBI:58805"/>
        <dbReference type="EC" id="2.7.7.65"/>
    </reaction>
</comment>
<dbReference type="SMART" id="SM00267">
    <property type="entry name" value="GGDEF"/>
    <property type="match status" value="1"/>
</dbReference>
<dbReference type="FunFam" id="3.30.70.270:FF:000001">
    <property type="entry name" value="Diguanylate cyclase domain protein"/>
    <property type="match status" value="1"/>
</dbReference>
<accession>A0A432W4V3</accession>
<feature type="modified residue" description="Phosphohistidine" evidence="5">
    <location>
        <position position="48"/>
    </location>
</feature>
<dbReference type="Proteomes" id="UP000288293">
    <property type="component" value="Unassembled WGS sequence"/>
</dbReference>
<evidence type="ECO:0000256" key="4">
    <source>
        <dbReference type="ARBA" id="ARBA00034247"/>
    </source>
</evidence>
<comment type="caution">
    <text evidence="11">The sequence shown here is derived from an EMBL/GenBank/DDBJ whole genome shotgun (WGS) entry which is preliminary data.</text>
</comment>
<dbReference type="GO" id="GO:0004672">
    <property type="term" value="F:protein kinase activity"/>
    <property type="evidence" value="ECO:0007669"/>
    <property type="project" value="UniProtKB-ARBA"/>
</dbReference>
<dbReference type="EMBL" id="PIPL01000002">
    <property type="protein sequence ID" value="RUO24490.1"/>
    <property type="molecule type" value="Genomic_DNA"/>
</dbReference>
<dbReference type="AlphaFoldDB" id="A0A432W4V3"/>
<name>A0A432W4V3_9GAMM</name>
<dbReference type="GO" id="GO:0052621">
    <property type="term" value="F:diguanylate cyclase activity"/>
    <property type="evidence" value="ECO:0007669"/>
    <property type="project" value="UniProtKB-EC"/>
</dbReference>
<dbReference type="SMART" id="SM00073">
    <property type="entry name" value="HPT"/>
    <property type="match status" value="1"/>
</dbReference>
<dbReference type="InterPro" id="IPR011006">
    <property type="entry name" value="CheY-like_superfamily"/>
</dbReference>
<dbReference type="PANTHER" id="PTHR45138:SF9">
    <property type="entry name" value="DIGUANYLATE CYCLASE DGCM-RELATED"/>
    <property type="match status" value="1"/>
</dbReference>